<evidence type="ECO:0000313" key="1">
    <source>
        <dbReference type="EMBL" id="KAK6323613.1"/>
    </source>
</evidence>
<name>A0AAN8R4Q0_9TELE</name>
<sequence>MCEEEFVLQGGVPISRPTFSTMGSSKDEEQTATVASPLRDELGSVKETASKPEGCKAFAGKGLSLEEVSQLPEKEGEIFLRAGLQGGGLGKLLPALFSIKKI</sequence>
<accession>A0AAN8R4Q0</accession>
<keyword evidence="2" id="KW-1185">Reference proteome</keyword>
<reference evidence="1 2" key="1">
    <citation type="submission" date="2021-04" db="EMBL/GenBank/DDBJ databases">
        <authorList>
            <person name="De Guttry C."/>
            <person name="Zahm M."/>
            <person name="Klopp C."/>
            <person name="Cabau C."/>
            <person name="Louis A."/>
            <person name="Berthelot C."/>
            <person name="Parey E."/>
            <person name="Roest Crollius H."/>
            <person name="Montfort J."/>
            <person name="Robinson-Rechavi M."/>
            <person name="Bucao C."/>
            <person name="Bouchez O."/>
            <person name="Gislard M."/>
            <person name="Lluch J."/>
            <person name="Milhes M."/>
            <person name="Lampietro C."/>
            <person name="Lopez Roques C."/>
            <person name="Donnadieu C."/>
            <person name="Braasch I."/>
            <person name="Desvignes T."/>
            <person name="Postlethwait J."/>
            <person name="Bobe J."/>
            <person name="Wedekind C."/>
            <person name="Guiguen Y."/>
        </authorList>
    </citation>
    <scope>NUCLEOTIDE SEQUENCE [LARGE SCALE GENOMIC DNA]</scope>
    <source>
        <strain evidence="1">Cs_M1</strain>
        <tissue evidence="1">Blood</tissue>
    </source>
</reference>
<evidence type="ECO:0000313" key="2">
    <source>
        <dbReference type="Proteomes" id="UP001356427"/>
    </source>
</evidence>
<proteinExistence type="predicted"/>
<dbReference type="Proteomes" id="UP001356427">
    <property type="component" value="Unassembled WGS sequence"/>
</dbReference>
<dbReference type="EMBL" id="JAGTTL010000004">
    <property type="protein sequence ID" value="KAK6323613.1"/>
    <property type="molecule type" value="Genomic_DNA"/>
</dbReference>
<protein>
    <submittedName>
        <fullName evidence="1">Uncharacterized protein</fullName>
    </submittedName>
</protein>
<gene>
    <name evidence="1" type="ORF">J4Q44_G00059520</name>
</gene>
<dbReference type="AlphaFoldDB" id="A0AAN8R4Q0"/>
<organism evidence="1 2">
    <name type="scientific">Coregonus suidteri</name>
    <dbReference type="NCBI Taxonomy" id="861788"/>
    <lineage>
        <taxon>Eukaryota</taxon>
        <taxon>Metazoa</taxon>
        <taxon>Chordata</taxon>
        <taxon>Craniata</taxon>
        <taxon>Vertebrata</taxon>
        <taxon>Euteleostomi</taxon>
        <taxon>Actinopterygii</taxon>
        <taxon>Neopterygii</taxon>
        <taxon>Teleostei</taxon>
        <taxon>Protacanthopterygii</taxon>
        <taxon>Salmoniformes</taxon>
        <taxon>Salmonidae</taxon>
        <taxon>Coregoninae</taxon>
        <taxon>Coregonus</taxon>
    </lineage>
</organism>
<comment type="caution">
    <text evidence="1">The sequence shown here is derived from an EMBL/GenBank/DDBJ whole genome shotgun (WGS) entry which is preliminary data.</text>
</comment>